<dbReference type="SUPFAM" id="SSF46938">
    <property type="entry name" value="CRAL/TRIO N-terminal domain"/>
    <property type="match status" value="1"/>
</dbReference>
<dbReference type="InterPro" id="IPR011074">
    <property type="entry name" value="CRAL/TRIO_N_dom"/>
</dbReference>
<evidence type="ECO:0000313" key="3">
    <source>
        <dbReference type="Proteomes" id="UP001314263"/>
    </source>
</evidence>
<comment type="caution">
    <text evidence="2">The sequence shown here is derived from an EMBL/GenBank/DDBJ whole genome shotgun (WGS) entry which is preliminary data.</text>
</comment>
<dbReference type="EMBL" id="CAUYUE010000005">
    <property type="protein sequence ID" value="CAK0773230.1"/>
    <property type="molecule type" value="Genomic_DNA"/>
</dbReference>
<dbReference type="InterPro" id="IPR001251">
    <property type="entry name" value="CRAL-TRIO_dom"/>
</dbReference>
<sequence length="265" mass="30020">MRAFLFGPEVHQDHQSALAELKDRFGEDSDVEKALKRAGEPGLQDKGGWDVELARYLRAEKYNVQKAEKRLREQTVWRTEFFPKGEFTEDEIKHELAAQKVFLQGPDKHGRGVLILKGARHSKSKRDLEELKRFICYCLDNVIKQHDLRLNPEGKGVAIFDLRDISMDCLDFGGLKAVFDILQNHYPERLGVLIMFNAPFIFNALWKAVSQFIDPDTKKKVLFVSGAASTPELEDIFDPKDLPELLGGPALLTPVEDKVAATKAS</sequence>
<accession>A0AAV1I4T2</accession>
<name>A0AAV1I4T2_9CHLO</name>
<dbReference type="InterPro" id="IPR036865">
    <property type="entry name" value="CRAL-TRIO_dom_sf"/>
</dbReference>
<dbReference type="Pfam" id="PF00650">
    <property type="entry name" value="CRAL_TRIO"/>
    <property type="match status" value="1"/>
</dbReference>
<proteinExistence type="predicted"/>
<dbReference type="SUPFAM" id="SSF52087">
    <property type="entry name" value="CRAL/TRIO domain"/>
    <property type="match status" value="1"/>
</dbReference>
<evidence type="ECO:0000259" key="1">
    <source>
        <dbReference type="PROSITE" id="PS50191"/>
    </source>
</evidence>
<dbReference type="InterPro" id="IPR036273">
    <property type="entry name" value="CRAL/TRIO_N_dom_sf"/>
</dbReference>
<dbReference type="PANTHER" id="PTHR46277:SF3">
    <property type="entry name" value="BINDING PROTEIN, PUTATIVE-RELATED"/>
    <property type="match status" value="1"/>
</dbReference>
<keyword evidence="3" id="KW-1185">Reference proteome</keyword>
<dbReference type="PROSITE" id="PS50191">
    <property type="entry name" value="CRAL_TRIO"/>
    <property type="match status" value="1"/>
</dbReference>
<protein>
    <recommendedName>
        <fullName evidence="1">CRAL-TRIO domain-containing protein</fullName>
    </recommendedName>
</protein>
<evidence type="ECO:0000313" key="2">
    <source>
        <dbReference type="EMBL" id="CAK0773230.1"/>
    </source>
</evidence>
<reference evidence="2 3" key="1">
    <citation type="submission" date="2023-10" db="EMBL/GenBank/DDBJ databases">
        <authorList>
            <person name="Maclean D."/>
            <person name="Macfadyen A."/>
        </authorList>
    </citation>
    <scope>NUCLEOTIDE SEQUENCE [LARGE SCALE GENOMIC DNA]</scope>
</reference>
<dbReference type="SMART" id="SM00516">
    <property type="entry name" value="SEC14"/>
    <property type="match status" value="1"/>
</dbReference>
<gene>
    <name evidence="2" type="ORF">CVIRNUC_004043</name>
</gene>
<dbReference type="Pfam" id="PF03765">
    <property type="entry name" value="CRAL_TRIO_N"/>
    <property type="match status" value="1"/>
</dbReference>
<feature type="domain" description="CRAL-TRIO" evidence="1">
    <location>
        <begin position="89"/>
        <end position="254"/>
    </location>
</feature>
<organism evidence="2 3">
    <name type="scientific">Coccomyxa viridis</name>
    <dbReference type="NCBI Taxonomy" id="1274662"/>
    <lineage>
        <taxon>Eukaryota</taxon>
        <taxon>Viridiplantae</taxon>
        <taxon>Chlorophyta</taxon>
        <taxon>core chlorophytes</taxon>
        <taxon>Trebouxiophyceae</taxon>
        <taxon>Trebouxiophyceae incertae sedis</taxon>
        <taxon>Coccomyxaceae</taxon>
        <taxon>Coccomyxa</taxon>
    </lineage>
</organism>
<dbReference type="Gene3D" id="3.40.525.10">
    <property type="entry name" value="CRAL-TRIO lipid binding domain"/>
    <property type="match status" value="1"/>
</dbReference>
<dbReference type="Proteomes" id="UP001314263">
    <property type="component" value="Unassembled WGS sequence"/>
</dbReference>
<dbReference type="AlphaFoldDB" id="A0AAV1I4T2"/>
<dbReference type="CDD" id="cd00170">
    <property type="entry name" value="SEC14"/>
    <property type="match status" value="1"/>
</dbReference>
<dbReference type="PANTHER" id="PTHR46277">
    <property type="entry name" value="OS03G0850700 PROTEIN"/>
    <property type="match status" value="1"/>
</dbReference>